<dbReference type="Proteomes" id="UP000285060">
    <property type="component" value="Unassembled WGS sequence"/>
</dbReference>
<sequence length="542" mass="62158">MLNRRRYRAQQKTTKDHLERSIATLRTNVARMEGSLEGMRLAVPLPLRTFEPERCHVYFRMFRHWFCPTPSYTNHRVHVDFLSCIMREDLEFMGAIGRRKLLEQWTVFMNTFDSFTMELLHHDVVAFAPNVVVHADTMLHLRLSRESVRVLVPGALGHEPLVQKMLGNVLELPLHLRFVFDTNCVVHELGTFANTIDALVKLLGNFDDTLAVPDIPRWSSSCPVACDTTMRGGVFDYFNAQQIRHCHRSVAQLKVGDFAMRRAEHNAVALNHAYVAQMQVLAAKMEWTKRAVAEHNARKAAAVRLRGKLNQRRYRAERERTLRRLEHMIHTLHLEVARMEGRVELYHVVVPAMLRTYAPEFQLARENYRLFAHGYCVDPTHARHQAQVGYLNSAMSEDLVMMGSVGRDKLFDQWAMYMTTFGSIAMDLLTLDAVSFSPNVVIHAQAVMHLRLTRVSIELLFPVVRTNEPLVHKLVGKVLHLPMQMRFHFDRHGVVQELGTHARTTEALVDVLENVEEAVAVLGAMQLTEDAEIVAPSAVEDR</sequence>
<accession>A0A418AIA9</accession>
<comment type="caution">
    <text evidence="1">The sequence shown here is derived from an EMBL/GenBank/DDBJ whole genome shotgun (WGS) entry which is preliminary data.</text>
</comment>
<dbReference type="EMBL" id="QUSY01002151">
    <property type="protein sequence ID" value="RHY22231.1"/>
    <property type="molecule type" value="Genomic_DNA"/>
</dbReference>
<protein>
    <recommendedName>
        <fullName evidence="3">BZIP domain-containing protein</fullName>
    </recommendedName>
</protein>
<dbReference type="VEuPathDB" id="FungiDB:H310_12886"/>
<evidence type="ECO:0008006" key="3">
    <source>
        <dbReference type="Google" id="ProtNLM"/>
    </source>
</evidence>
<evidence type="ECO:0000313" key="1">
    <source>
        <dbReference type="EMBL" id="RHY22231.1"/>
    </source>
</evidence>
<keyword evidence="2" id="KW-1185">Reference proteome</keyword>
<proteinExistence type="predicted"/>
<evidence type="ECO:0000313" key="2">
    <source>
        <dbReference type="Proteomes" id="UP000285060"/>
    </source>
</evidence>
<dbReference type="AlphaFoldDB" id="A0A418AIA9"/>
<dbReference type="VEuPathDB" id="FungiDB:H310_12885"/>
<name>A0A418AIA9_9STRA</name>
<gene>
    <name evidence="1" type="ORF">DYB32_009566</name>
</gene>
<organism evidence="1 2">
    <name type="scientific">Aphanomyces invadans</name>
    <dbReference type="NCBI Taxonomy" id="157072"/>
    <lineage>
        <taxon>Eukaryota</taxon>
        <taxon>Sar</taxon>
        <taxon>Stramenopiles</taxon>
        <taxon>Oomycota</taxon>
        <taxon>Saprolegniomycetes</taxon>
        <taxon>Saprolegniales</taxon>
        <taxon>Verrucalvaceae</taxon>
        <taxon>Aphanomyces</taxon>
    </lineage>
</organism>
<reference evidence="1 2" key="1">
    <citation type="submission" date="2018-08" db="EMBL/GenBank/DDBJ databases">
        <title>Aphanomyces genome sequencing and annotation.</title>
        <authorList>
            <person name="Minardi D."/>
            <person name="Oidtmann B."/>
            <person name="Van Der Giezen M."/>
            <person name="Studholme D.J."/>
        </authorList>
    </citation>
    <scope>NUCLEOTIDE SEQUENCE [LARGE SCALE GENOMIC DNA]</scope>
    <source>
        <strain evidence="1 2">NJM0002</strain>
    </source>
</reference>